<proteinExistence type="predicted"/>
<feature type="domain" description="Tyr recombinase" evidence="4">
    <location>
        <begin position="119"/>
        <end position="302"/>
    </location>
</feature>
<dbReference type="Proteomes" id="UP000597444">
    <property type="component" value="Unassembled WGS sequence"/>
</dbReference>
<dbReference type="PANTHER" id="PTHR30349:SF81">
    <property type="entry name" value="TYROSINE RECOMBINASE XERC"/>
    <property type="match status" value="1"/>
</dbReference>
<dbReference type="GO" id="GO:0003677">
    <property type="term" value="F:DNA binding"/>
    <property type="evidence" value="ECO:0007669"/>
    <property type="project" value="UniProtKB-UniRule"/>
</dbReference>
<dbReference type="SUPFAM" id="SSF56349">
    <property type="entry name" value="DNA breaking-rejoining enzymes"/>
    <property type="match status" value="1"/>
</dbReference>
<keyword evidence="2" id="KW-0233">DNA recombination</keyword>
<dbReference type="InterPro" id="IPR002104">
    <property type="entry name" value="Integrase_catalytic"/>
</dbReference>
<protein>
    <submittedName>
        <fullName evidence="6">Tyrosine recombinase XerD</fullName>
    </submittedName>
</protein>
<evidence type="ECO:0000256" key="2">
    <source>
        <dbReference type="ARBA" id="ARBA00023172"/>
    </source>
</evidence>
<organism evidence="6 7">
    <name type="scientific">Reticulibacter mediterranei</name>
    <dbReference type="NCBI Taxonomy" id="2778369"/>
    <lineage>
        <taxon>Bacteria</taxon>
        <taxon>Bacillati</taxon>
        <taxon>Chloroflexota</taxon>
        <taxon>Ktedonobacteria</taxon>
        <taxon>Ktedonobacterales</taxon>
        <taxon>Reticulibacteraceae</taxon>
        <taxon>Reticulibacter</taxon>
    </lineage>
</organism>
<feature type="domain" description="Core-binding (CB)" evidence="5">
    <location>
        <begin position="10"/>
        <end position="97"/>
    </location>
</feature>
<name>A0A8J3N3V7_9CHLR</name>
<gene>
    <name evidence="6" type="primary">xerD_1</name>
    <name evidence="6" type="ORF">KSF_046630</name>
</gene>
<dbReference type="PROSITE" id="PS51898">
    <property type="entry name" value="TYR_RECOMBINASE"/>
    <property type="match status" value="1"/>
</dbReference>
<keyword evidence="7" id="KW-1185">Reference proteome</keyword>
<reference evidence="6" key="1">
    <citation type="submission" date="2020-10" db="EMBL/GenBank/DDBJ databases">
        <title>Taxonomic study of unclassified bacteria belonging to the class Ktedonobacteria.</title>
        <authorList>
            <person name="Yabe S."/>
            <person name="Wang C.M."/>
            <person name="Zheng Y."/>
            <person name="Sakai Y."/>
            <person name="Cavaletti L."/>
            <person name="Monciardini P."/>
            <person name="Donadio S."/>
        </authorList>
    </citation>
    <scope>NUCLEOTIDE SEQUENCE</scope>
    <source>
        <strain evidence="6">ID150040</strain>
    </source>
</reference>
<dbReference type="PROSITE" id="PS51900">
    <property type="entry name" value="CB"/>
    <property type="match status" value="1"/>
</dbReference>
<evidence type="ECO:0000256" key="1">
    <source>
        <dbReference type="ARBA" id="ARBA00023125"/>
    </source>
</evidence>
<comment type="caution">
    <text evidence="6">The sequence shown here is derived from an EMBL/GenBank/DDBJ whole genome shotgun (WGS) entry which is preliminary data.</text>
</comment>
<dbReference type="Pfam" id="PF00589">
    <property type="entry name" value="Phage_integrase"/>
    <property type="match status" value="1"/>
</dbReference>
<dbReference type="InterPro" id="IPR011010">
    <property type="entry name" value="DNA_brk_join_enz"/>
</dbReference>
<dbReference type="Gene3D" id="1.10.443.10">
    <property type="entry name" value="Intergrase catalytic core"/>
    <property type="match status" value="1"/>
</dbReference>
<evidence type="ECO:0000259" key="4">
    <source>
        <dbReference type="PROSITE" id="PS51898"/>
    </source>
</evidence>
<dbReference type="PANTHER" id="PTHR30349">
    <property type="entry name" value="PHAGE INTEGRASE-RELATED"/>
    <property type="match status" value="1"/>
</dbReference>
<sequence>MTVSEKNILDNSYALIGEYKQFLTGKAEGTTDAYLRTVRHLIGWIMARSDHTGPFQPSQLTQILVEQYLIHLEQEGLSLHHRARVKSTISNFAQFLIEEKALLQRNPTRGINLPPVPLQAPGKLSGEQRSLLRWLIKQGGDRRGAALFALGYWAGCRVSEISWLRIDDIYLGPQEGWLHIGEKGSRGRDIDLIDRVRRPLYAYLQATHNTTRTYVFTSQRSERFTEEGIYYWFRTLKKQAPEDQQDVIADLNFHDLRSDFSYRLRLAGCSQEEVTYYLGQTIIGSPQFNREQVKEKLKSIKG</sequence>
<dbReference type="InterPro" id="IPR050090">
    <property type="entry name" value="Tyrosine_recombinase_XerCD"/>
</dbReference>
<dbReference type="InterPro" id="IPR010998">
    <property type="entry name" value="Integrase_recombinase_N"/>
</dbReference>
<evidence type="ECO:0000259" key="5">
    <source>
        <dbReference type="PROSITE" id="PS51900"/>
    </source>
</evidence>
<evidence type="ECO:0000313" key="7">
    <source>
        <dbReference type="Proteomes" id="UP000597444"/>
    </source>
</evidence>
<dbReference type="AlphaFoldDB" id="A0A8J3N3V7"/>
<dbReference type="InterPro" id="IPR044068">
    <property type="entry name" value="CB"/>
</dbReference>
<dbReference type="RefSeq" id="WP_220205332.1">
    <property type="nucleotide sequence ID" value="NZ_BNJK01000001.1"/>
</dbReference>
<dbReference type="EMBL" id="BNJK01000001">
    <property type="protein sequence ID" value="GHO94615.1"/>
    <property type="molecule type" value="Genomic_DNA"/>
</dbReference>
<accession>A0A8J3N3V7</accession>
<dbReference type="GO" id="GO:0006310">
    <property type="term" value="P:DNA recombination"/>
    <property type="evidence" value="ECO:0007669"/>
    <property type="project" value="UniProtKB-KW"/>
</dbReference>
<evidence type="ECO:0000313" key="6">
    <source>
        <dbReference type="EMBL" id="GHO94615.1"/>
    </source>
</evidence>
<dbReference type="Gene3D" id="1.10.150.130">
    <property type="match status" value="1"/>
</dbReference>
<evidence type="ECO:0000256" key="3">
    <source>
        <dbReference type="PROSITE-ProRule" id="PRU01248"/>
    </source>
</evidence>
<dbReference type="GO" id="GO:0015074">
    <property type="term" value="P:DNA integration"/>
    <property type="evidence" value="ECO:0007669"/>
    <property type="project" value="InterPro"/>
</dbReference>
<dbReference type="CDD" id="cd00397">
    <property type="entry name" value="DNA_BRE_C"/>
    <property type="match status" value="1"/>
</dbReference>
<dbReference type="InterPro" id="IPR013762">
    <property type="entry name" value="Integrase-like_cat_sf"/>
</dbReference>
<keyword evidence="1 3" id="KW-0238">DNA-binding</keyword>